<evidence type="ECO:0000313" key="1">
    <source>
        <dbReference type="EMBL" id="KXA10313.1"/>
    </source>
</evidence>
<dbReference type="EMBL" id="LRPU01000105">
    <property type="protein sequence ID" value="KXA10313.1"/>
    <property type="molecule type" value="Genomic_DNA"/>
</dbReference>
<evidence type="ECO:0000313" key="2">
    <source>
        <dbReference type="Proteomes" id="UP000070646"/>
    </source>
</evidence>
<protein>
    <submittedName>
        <fullName evidence="1">AP2 domain protein</fullName>
    </submittedName>
</protein>
<dbReference type="SUPFAM" id="SSF54171">
    <property type="entry name" value="DNA-binding domain"/>
    <property type="match status" value="1"/>
</dbReference>
<dbReference type="GO" id="GO:0003677">
    <property type="term" value="F:DNA binding"/>
    <property type="evidence" value="ECO:0007669"/>
    <property type="project" value="InterPro"/>
</dbReference>
<accession>A0A133N274</accession>
<sequence length="153" mass="17804">MKAKDYTGMRFGMLVALKRKRENNRTYYLCKCDCGNSKWIRDNALKKAFSCGCIRDKKIKENAKKMINAHLDKNIIDGTNLAIISSSTPKSNNKSGVTGVRWDKDREKWLASLKFKGKYYYLGRYENKEDAIKARKEAENKIFKPFLESLKEE</sequence>
<proteinExistence type="predicted"/>
<dbReference type="RefSeq" id="WP_060796138.1">
    <property type="nucleotide sequence ID" value="NZ_KQ956244.1"/>
</dbReference>
<dbReference type="AlphaFoldDB" id="A0A133N274"/>
<organism evidence="1 2">
    <name type="scientific">Clostridium perfringens</name>
    <dbReference type="NCBI Taxonomy" id="1502"/>
    <lineage>
        <taxon>Bacteria</taxon>
        <taxon>Bacillati</taxon>
        <taxon>Bacillota</taxon>
        <taxon>Clostridia</taxon>
        <taxon>Eubacteriales</taxon>
        <taxon>Clostridiaceae</taxon>
        <taxon>Clostridium</taxon>
    </lineage>
</organism>
<gene>
    <name evidence="1" type="ORF">HMPREF3222_02111</name>
</gene>
<dbReference type="PATRIC" id="fig|1502.174.peg.2125"/>
<name>A0A133N274_CLOPF</name>
<dbReference type="Proteomes" id="UP000070646">
    <property type="component" value="Unassembled WGS sequence"/>
</dbReference>
<dbReference type="InterPro" id="IPR016177">
    <property type="entry name" value="DNA-bd_dom_sf"/>
</dbReference>
<comment type="caution">
    <text evidence="1">The sequence shown here is derived from an EMBL/GenBank/DDBJ whole genome shotgun (WGS) entry which is preliminary data.</text>
</comment>
<reference evidence="1 2" key="1">
    <citation type="submission" date="2016-01" db="EMBL/GenBank/DDBJ databases">
        <authorList>
            <person name="Oliw E.H."/>
        </authorList>
    </citation>
    <scope>NUCLEOTIDE SEQUENCE [LARGE SCALE GENOMIC DNA]</scope>
    <source>
        <strain evidence="1 2">MJR7757A</strain>
    </source>
</reference>
<dbReference type="Gene3D" id="1.20.5.2050">
    <property type="match status" value="1"/>
</dbReference>